<evidence type="ECO:0000256" key="5">
    <source>
        <dbReference type="SAM" id="MobiDB-lite"/>
    </source>
</evidence>
<keyword evidence="2 4" id="KW-0833">Ubl conjugation pathway</keyword>
<dbReference type="PROSITE" id="PS00183">
    <property type="entry name" value="UBC_1"/>
    <property type="match status" value="1"/>
</dbReference>
<gene>
    <name evidence="7" type="ORF">TcWFU_001576</name>
</gene>
<feature type="domain" description="UBC core" evidence="6">
    <location>
        <begin position="28"/>
        <end position="175"/>
    </location>
</feature>
<keyword evidence="4" id="KW-0067">ATP-binding</keyword>
<evidence type="ECO:0000313" key="8">
    <source>
        <dbReference type="Proteomes" id="UP001651158"/>
    </source>
</evidence>
<dbReference type="InterPro" id="IPR016135">
    <property type="entry name" value="UBQ-conjugating_enzyme/RWD"/>
</dbReference>
<dbReference type="EMBL" id="JAKROA010000002">
    <property type="protein sequence ID" value="KAL5109828.1"/>
    <property type="molecule type" value="Genomic_DNA"/>
</dbReference>
<dbReference type="Proteomes" id="UP001651158">
    <property type="component" value="Unassembled WGS sequence"/>
</dbReference>
<comment type="similarity">
    <text evidence="4">Belongs to the ubiquitin-conjugating enzyme family.</text>
</comment>
<feature type="active site" description="Glycyl thioester intermediate" evidence="3">
    <location>
        <position position="113"/>
    </location>
</feature>
<organism evidence="7 8">
    <name type="scientific">Taenia crassiceps</name>
    <dbReference type="NCBI Taxonomy" id="6207"/>
    <lineage>
        <taxon>Eukaryota</taxon>
        <taxon>Metazoa</taxon>
        <taxon>Spiralia</taxon>
        <taxon>Lophotrochozoa</taxon>
        <taxon>Platyhelminthes</taxon>
        <taxon>Cestoda</taxon>
        <taxon>Eucestoda</taxon>
        <taxon>Cyclophyllidea</taxon>
        <taxon>Taeniidae</taxon>
        <taxon>Taenia</taxon>
    </lineage>
</organism>
<dbReference type="InterPro" id="IPR000608">
    <property type="entry name" value="UBC"/>
</dbReference>
<dbReference type="InterPro" id="IPR050113">
    <property type="entry name" value="Ub_conjugating_enzyme"/>
</dbReference>
<evidence type="ECO:0000256" key="1">
    <source>
        <dbReference type="ARBA" id="ARBA00022679"/>
    </source>
</evidence>
<evidence type="ECO:0000313" key="7">
    <source>
        <dbReference type="EMBL" id="KAL5109828.1"/>
    </source>
</evidence>
<evidence type="ECO:0000259" key="6">
    <source>
        <dbReference type="PROSITE" id="PS50127"/>
    </source>
</evidence>
<evidence type="ECO:0000256" key="3">
    <source>
        <dbReference type="PROSITE-ProRule" id="PRU10133"/>
    </source>
</evidence>
<dbReference type="PANTHER" id="PTHR24067">
    <property type="entry name" value="UBIQUITIN-CONJUGATING ENZYME E2"/>
    <property type="match status" value="1"/>
</dbReference>
<dbReference type="CDD" id="cd23804">
    <property type="entry name" value="UBCc_UBE2S"/>
    <property type="match status" value="1"/>
</dbReference>
<evidence type="ECO:0000256" key="2">
    <source>
        <dbReference type="ARBA" id="ARBA00022786"/>
    </source>
</evidence>
<dbReference type="Pfam" id="PF00179">
    <property type="entry name" value="UQ_con"/>
    <property type="match status" value="1"/>
</dbReference>
<evidence type="ECO:0000256" key="4">
    <source>
        <dbReference type="RuleBase" id="RU362109"/>
    </source>
</evidence>
<dbReference type="PROSITE" id="PS50127">
    <property type="entry name" value="UBC_2"/>
    <property type="match status" value="1"/>
</dbReference>
<accession>A0ABR4QJT3</accession>
<dbReference type="InterPro" id="IPR023313">
    <property type="entry name" value="UBQ-conjugating_AS"/>
</dbReference>
<proteinExistence type="inferred from homology"/>
<keyword evidence="8" id="KW-1185">Reference proteome</keyword>
<sequence>MIVTVYGLKGADLEVYVFSTLMENVYPQFARTVYKEIRDIMESSIDGVKLILNEADFSVIQATIDGPKDTPFEGGRFSIKLVLPSNYPTEPPRGYFTTKIFHPNINWRTGDICVDTLKKEWKPDLGLRHILMTIRCLLIAPNPESALNEEAGKLLLEDYNEYTKQARLFTEVHALASDVTRKSSVESEATSSTLRDSNGQANAKLKKSMKAQKKVSVARKMIRRL</sequence>
<name>A0ABR4QJT3_9CEST</name>
<dbReference type="Gene3D" id="3.10.110.10">
    <property type="entry name" value="Ubiquitin Conjugating Enzyme"/>
    <property type="match status" value="1"/>
</dbReference>
<comment type="caution">
    <text evidence="7">The sequence shown here is derived from an EMBL/GenBank/DDBJ whole genome shotgun (WGS) entry which is preliminary data.</text>
</comment>
<keyword evidence="4" id="KW-0547">Nucleotide-binding</keyword>
<protein>
    <submittedName>
        <fullName evidence="7">Ubiquitin-conjugating enzyme E2 S</fullName>
    </submittedName>
</protein>
<reference evidence="7 8" key="1">
    <citation type="journal article" date="2022" name="Front. Cell. Infect. Microbiol.">
        <title>The Genomes of Two Strains of Taenia crassiceps the Animal Model for the Study of Human Cysticercosis.</title>
        <authorList>
            <person name="Bobes R.J."/>
            <person name="Estrada K."/>
            <person name="Rios-Valencia D.G."/>
            <person name="Calderon-Gallegos A."/>
            <person name="de la Torre P."/>
            <person name="Carrero J.C."/>
            <person name="Sanchez-Flores A."/>
            <person name="Laclette J.P."/>
        </authorList>
    </citation>
    <scope>NUCLEOTIDE SEQUENCE [LARGE SCALE GENOMIC DNA]</scope>
    <source>
        <strain evidence="7">WFUcys</strain>
    </source>
</reference>
<dbReference type="SUPFAM" id="SSF54495">
    <property type="entry name" value="UBC-like"/>
    <property type="match status" value="1"/>
</dbReference>
<keyword evidence="1" id="KW-0808">Transferase</keyword>
<dbReference type="SMART" id="SM00212">
    <property type="entry name" value="UBCc"/>
    <property type="match status" value="1"/>
</dbReference>
<feature type="region of interest" description="Disordered" evidence="5">
    <location>
        <begin position="186"/>
        <end position="209"/>
    </location>
</feature>
<feature type="compositionally biased region" description="Polar residues" evidence="5">
    <location>
        <begin position="186"/>
        <end position="201"/>
    </location>
</feature>